<dbReference type="Proteomes" id="UP000253094">
    <property type="component" value="Unassembled WGS sequence"/>
</dbReference>
<proteinExistence type="predicted"/>
<keyword evidence="1" id="KW-0547">Nucleotide-binding</keyword>
<accession>A0A367FSS3</accession>
<evidence type="ECO:0000259" key="2">
    <source>
        <dbReference type="PROSITE" id="PS50975"/>
    </source>
</evidence>
<comment type="caution">
    <text evidence="3">The sequence shown here is derived from an EMBL/GenBank/DDBJ whole genome shotgun (WGS) entry which is preliminary data.</text>
</comment>
<organism evidence="3 4">
    <name type="scientific">Sphaerisporangium album</name>
    <dbReference type="NCBI Taxonomy" id="509200"/>
    <lineage>
        <taxon>Bacteria</taxon>
        <taxon>Bacillati</taxon>
        <taxon>Actinomycetota</taxon>
        <taxon>Actinomycetes</taxon>
        <taxon>Streptosporangiales</taxon>
        <taxon>Streptosporangiaceae</taxon>
        <taxon>Sphaerisporangium</taxon>
    </lineage>
</organism>
<keyword evidence="1" id="KW-0067">ATP-binding</keyword>
<evidence type="ECO:0000313" key="4">
    <source>
        <dbReference type="Proteomes" id="UP000253094"/>
    </source>
</evidence>
<dbReference type="InterPro" id="IPR053191">
    <property type="entry name" value="DcsG_Biosynth_Enzyme"/>
</dbReference>
<dbReference type="PROSITE" id="PS50975">
    <property type="entry name" value="ATP_GRASP"/>
    <property type="match status" value="1"/>
</dbReference>
<reference evidence="3 4" key="1">
    <citation type="submission" date="2018-06" db="EMBL/GenBank/DDBJ databases">
        <title>Sphaerisporangium craniellae sp. nov., isolated from a marine sponge in the South China Sea.</title>
        <authorList>
            <person name="Li L."/>
        </authorList>
    </citation>
    <scope>NUCLEOTIDE SEQUENCE [LARGE SCALE GENOMIC DNA]</scope>
    <source>
        <strain evidence="3 4">CCTCC AA 208026</strain>
    </source>
</reference>
<evidence type="ECO:0000313" key="3">
    <source>
        <dbReference type="EMBL" id="RCG32842.1"/>
    </source>
</evidence>
<keyword evidence="4" id="KW-1185">Reference proteome</keyword>
<dbReference type="PANTHER" id="PTHR39217:SF1">
    <property type="entry name" value="GLUTATHIONE SYNTHETASE"/>
    <property type="match status" value="1"/>
</dbReference>
<protein>
    <recommendedName>
        <fullName evidence="2">ATP-grasp domain-containing protein</fullName>
    </recommendedName>
</protein>
<evidence type="ECO:0000256" key="1">
    <source>
        <dbReference type="PROSITE-ProRule" id="PRU00409"/>
    </source>
</evidence>
<feature type="domain" description="ATP-grasp" evidence="2">
    <location>
        <begin position="93"/>
        <end position="284"/>
    </location>
</feature>
<dbReference type="GO" id="GO:0005524">
    <property type="term" value="F:ATP binding"/>
    <property type="evidence" value="ECO:0007669"/>
    <property type="project" value="UniProtKB-UniRule"/>
</dbReference>
<dbReference type="EMBL" id="QOIL01000002">
    <property type="protein sequence ID" value="RCG32842.1"/>
    <property type="molecule type" value="Genomic_DNA"/>
</dbReference>
<gene>
    <name evidence="3" type="ORF">DQ384_02995</name>
</gene>
<dbReference type="AlphaFoldDB" id="A0A367FSS3"/>
<dbReference type="InterPro" id="IPR011761">
    <property type="entry name" value="ATP-grasp"/>
</dbReference>
<dbReference type="OrthoDB" id="3373978at2"/>
<dbReference type="GO" id="GO:0046872">
    <property type="term" value="F:metal ion binding"/>
    <property type="evidence" value="ECO:0007669"/>
    <property type="project" value="InterPro"/>
</dbReference>
<dbReference type="SUPFAM" id="SSF56059">
    <property type="entry name" value="Glutathione synthetase ATP-binding domain-like"/>
    <property type="match status" value="1"/>
</dbReference>
<dbReference type="PANTHER" id="PTHR39217">
    <property type="match status" value="1"/>
</dbReference>
<sequence length="284" mass="31508">MRVKIAYVTYDGPDDDREVVLPYWREAGIDGAAVSWDDPSADWASFDAAVVRSTWNYVDRRQEFVDWAHRVGRLTRLLNPASVLERNTDKTYLRDLEAGGVPIVPTHWVGPDDDTDVSSWAGWRPGEEYVVKPSVSAGARDTIRTGDAAEATRQAEMIVATGKVAMVQPYLRMVEEEGELSLLYFGGRFSHAVRRTAMLADGTAAPRANHVGADLRDPAPDQVAVAEKTLGEIPETLLYARVDLVRLPDGTPALMELELTEPYFYLAFAPGSPERFTKALRDLL</sequence>
<name>A0A367FSS3_9ACTN</name>